<accession>A0A327SBG9</accession>
<dbReference type="EMBL" id="QLLR01000023">
    <property type="protein sequence ID" value="RAJ26370.1"/>
    <property type="molecule type" value="Genomic_DNA"/>
</dbReference>
<protein>
    <recommendedName>
        <fullName evidence="3">Competence protein</fullName>
    </recommendedName>
</protein>
<sequence length="220" mass="26225">MEPSIFTPNNQPLKESPVEKGKTLRNYYGETEWHRNWKEAFPQAFREVSFSDLTLGELHRADVHTPCGTTLEFQNSPICLEELKSREAFYPKLIWILNGKKFKGFRVLKNLPDVDDPRIADYDFCNTDNLSMIRKTDFLQGRPRVLSFRHPELNKLPLTSYYYSFCWKHPHKVWYQAKNPIVVDLGGHFVYQLKQRKQLSEDYPYLHIMTRKSFIEQYVR</sequence>
<gene>
    <name evidence="1" type="ORF">LY11_03814</name>
</gene>
<dbReference type="Proteomes" id="UP000249754">
    <property type="component" value="Unassembled WGS sequence"/>
</dbReference>
<dbReference type="STRING" id="188932.AY601_1020"/>
<comment type="caution">
    <text evidence="1">The sequence shown here is derived from an EMBL/GenBank/DDBJ whole genome shotgun (WGS) entry which is preliminary data.</text>
</comment>
<reference evidence="1 2" key="1">
    <citation type="submission" date="2018-06" db="EMBL/GenBank/DDBJ databases">
        <title>Genomic Encyclopedia of Archaeal and Bacterial Type Strains, Phase II (KMG-II): from individual species to whole genera.</title>
        <authorList>
            <person name="Goeker M."/>
        </authorList>
    </citation>
    <scope>NUCLEOTIDE SEQUENCE [LARGE SCALE GENOMIC DNA]</scope>
    <source>
        <strain evidence="1 2">DSM 14825</strain>
    </source>
</reference>
<evidence type="ECO:0000313" key="1">
    <source>
        <dbReference type="EMBL" id="RAJ26370.1"/>
    </source>
</evidence>
<evidence type="ECO:0008006" key="3">
    <source>
        <dbReference type="Google" id="ProtNLM"/>
    </source>
</evidence>
<organism evidence="1 2">
    <name type="scientific">Pedobacter cryoconitis</name>
    <dbReference type="NCBI Taxonomy" id="188932"/>
    <lineage>
        <taxon>Bacteria</taxon>
        <taxon>Pseudomonadati</taxon>
        <taxon>Bacteroidota</taxon>
        <taxon>Sphingobacteriia</taxon>
        <taxon>Sphingobacteriales</taxon>
        <taxon>Sphingobacteriaceae</taxon>
        <taxon>Pedobacter</taxon>
    </lineage>
</organism>
<evidence type="ECO:0000313" key="2">
    <source>
        <dbReference type="Proteomes" id="UP000249754"/>
    </source>
</evidence>
<dbReference type="RefSeq" id="WP_245952833.1">
    <property type="nucleotide sequence ID" value="NZ_QLLR01000023.1"/>
</dbReference>
<name>A0A327SBG9_9SPHI</name>
<dbReference type="AlphaFoldDB" id="A0A327SBG9"/>
<proteinExistence type="predicted"/>